<protein>
    <recommendedName>
        <fullName evidence="3">TIGR02453 family protein</fullName>
    </recommendedName>
</protein>
<dbReference type="EMBL" id="LQZT01000004">
    <property type="protein sequence ID" value="OCW58734.1"/>
    <property type="molecule type" value="Genomic_DNA"/>
</dbReference>
<dbReference type="Proteomes" id="UP000094795">
    <property type="component" value="Unassembled WGS sequence"/>
</dbReference>
<sequence length="237" mass="26963">MTTPSYSGFGDKALPFLKALGFHQSREWFQDNRDLFEEHLNAPRARLLDDLAERLAREKIPLTCSPKTSTFRINRDVRFTKEKHPDNTHVSAVITRSGTKKDQGLLYVHVSPDDSFLSTGFYAMEADELRAFREAIVARPQQFAAAVAPLVALGFSFDREDALKRTPRGFEHVTDPGTLDLVKLRHLTLSRRFSPDRLRDRLLLDDLVELARAAQPFLGFGWRAIDPVRAARDEASR</sequence>
<name>A0A1C1YYU2_9HYPH</name>
<dbReference type="RefSeq" id="WP_066175812.1">
    <property type="nucleotide sequence ID" value="NZ_LQZT01000004.1"/>
</dbReference>
<comment type="caution">
    <text evidence="1">The sequence shown here is derived from an EMBL/GenBank/DDBJ whole genome shotgun (WGS) entry which is preliminary data.</text>
</comment>
<dbReference type="PIRSF" id="PIRSF028451">
    <property type="entry name" value="UCP028451"/>
    <property type="match status" value="1"/>
</dbReference>
<dbReference type="OrthoDB" id="9794241at2"/>
<accession>A0A1C1YYU2</accession>
<reference evidence="1 2" key="1">
    <citation type="submission" date="2015-12" db="EMBL/GenBank/DDBJ databases">
        <authorList>
            <person name="Shamseldin A."/>
            <person name="Moawad H."/>
            <person name="Abd El-Rahim W.M."/>
            <person name="Sadowsky M.J."/>
        </authorList>
    </citation>
    <scope>NUCLEOTIDE SEQUENCE [LARGE SCALE GENOMIC DNA]</scope>
    <source>
        <strain evidence="1 2">JC234</strain>
    </source>
</reference>
<keyword evidence="2" id="KW-1185">Reference proteome</keyword>
<evidence type="ECO:0000313" key="2">
    <source>
        <dbReference type="Proteomes" id="UP000094795"/>
    </source>
</evidence>
<dbReference type="InterPro" id="IPR015996">
    <property type="entry name" value="UCP028451"/>
</dbReference>
<gene>
    <name evidence="1" type="ORF">AWJ14_00455</name>
</gene>
<dbReference type="NCBIfam" id="TIGR02453">
    <property type="entry name" value="TIGR02453 family protein"/>
    <property type="match status" value="1"/>
</dbReference>
<dbReference type="InterPro" id="IPR012808">
    <property type="entry name" value="CHP02453"/>
</dbReference>
<evidence type="ECO:0008006" key="3">
    <source>
        <dbReference type="Google" id="ProtNLM"/>
    </source>
</evidence>
<dbReference type="PANTHER" id="PTHR36452">
    <property type="entry name" value="CHROMOSOME 12, WHOLE GENOME SHOTGUN SEQUENCE"/>
    <property type="match status" value="1"/>
</dbReference>
<evidence type="ECO:0000313" key="1">
    <source>
        <dbReference type="EMBL" id="OCW58734.1"/>
    </source>
</evidence>
<organism evidence="1 2">
    <name type="scientific">Hoeflea olei</name>
    <dbReference type="NCBI Taxonomy" id="1480615"/>
    <lineage>
        <taxon>Bacteria</taxon>
        <taxon>Pseudomonadati</taxon>
        <taxon>Pseudomonadota</taxon>
        <taxon>Alphaproteobacteria</taxon>
        <taxon>Hyphomicrobiales</taxon>
        <taxon>Rhizobiaceae</taxon>
        <taxon>Hoeflea</taxon>
    </lineage>
</organism>
<dbReference type="PANTHER" id="PTHR36452:SF1">
    <property type="entry name" value="DUF2461 DOMAIN-CONTAINING PROTEIN"/>
    <property type="match status" value="1"/>
</dbReference>
<dbReference type="AlphaFoldDB" id="A0A1C1YYU2"/>
<dbReference type="Pfam" id="PF09365">
    <property type="entry name" value="DUF2461"/>
    <property type="match status" value="1"/>
</dbReference>
<proteinExistence type="predicted"/>
<dbReference type="STRING" id="1480615.AWJ14_00455"/>